<reference evidence="4 5" key="1">
    <citation type="journal article" date="2011" name="J. Bacteriol.">
        <title>Complete genome sequence and updated annotation of Desulfovibrio alaskensis G20.</title>
        <authorList>
            <person name="Hauser L.J."/>
            <person name="Land M.L."/>
            <person name="Brown S.D."/>
            <person name="Larimer F."/>
            <person name="Keller K.L."/>
            <person name="Rapp-Giles B.J."/>
            <person name="Price M.N."/>
            <person name="Lin M."/>
            <person name="Bruce D.C."/>
            <person name="Detter J.C."/>
            <person name="Tapia R."/>
            <person name="Han C.S."/>
            <person name="Goodwin L.A."/>
            <person name="Cheng J.F."/>
            <person name="Pitluck S."/>
            <person name="Copeland A."/>
            <person name="Lucas S."/>
            <person name="Nolan M."/>
            <person name="Lapidus A.L."/>
            <person name="Palumbo A.V."/>
            <person name="Wall J.D."/>
        </authorList>
    </citation>
    <scope>NUCLEOTIDE SEQUENCE [LARGE SCALE GENOMIC DNA]</scope>
    <source>
        <strain evidence="5">ATCC BAA 1058 / DSM 17464 / G20</strain>
    </source>
</reference>
<dbReference type="GO" id="GO:0016853">
    <property type="term" value="F:isomerase activity"/>
    <property type="evidence" value="ECO:0007669"/>
    <property type="project" value="UniProtKB-KW"/>
</dbReference>
<dbReference type="NCBIfam" id="TIGR00654">
    <property type="entry name" value="PhzF_family"/>
    <property type="match status" value="1"/>
</dbReference>
<dbReference type="Proteomes" id="UP000002710">
    <property type="component" value="Chromosome"/>
</dbReference>
<dbReference type="KEGG" id="dde:Dde_3108"/>
<dbReference type="HOGENOM" id="CLU_048756_0_2_7"/>
<evidence type="ECO:0000256" key="3">
    <source>
        <dbReference type="PIRSR" id="PIRSR016184-1"/>
    </source>
</evidence>
<dbReference type="PIRSF" id="PIRSF016184">
    <property type="entry name" value="PhzC_PhzF"/>
    <property type="match status" value="1"/>
</dbReference>
<accession>Q30WP4</accession>
<proteinExistence type="inferred from homology"/>
<evidence type="ECO:0000313" key="4">
    <source>
        <dbReference type="EMBL" id="ABB39902.1"/>
    </source>
</evidence>
<keyword evidence="2" id="KW-0413">Isomerase</keyword>
<protein>
    <submittedName>
        <fullName evidence="4">Phenazine biosynthesis protein PhzF family</fullName>
    </submittedName>
</protein>
<dbReference type="NCBIfam" id="NF007625">
    <property type="entry name" value="PRK10281.1"/>
    <property type="match status" value="1"/>
</dbReference>
<dbReference type="SUPFAM" id="SSF54506">
    <property type="entry name" value="Diaminopimelate epimerase-like"/>
    <property type="match status" value="1"/>
</dbReference>
<name>Q30WP4_OLEA2</name>
<dbReference type="InterPro" id="IPR003719">
    <property type="entry name" value="Phenazine_PhzF-like"/>
</dbReference>
<dbReference type="GO" id="GO:0005737">
    <property type="term" value="C:cytoplasm"/>
    <property type="evidence" value="ECO:0007669"/>
    <property type="project" value="TreeGrafter"/>
</dbReference>
<sequence length="315" mass="32882">MEEFRLTVLLVDAFTRTPGRGNRAGVVLDAAGLSAAAMQAVAALVNVSETAFILPAPAQAGYAVHVRYFTPRAEVPVCGHATVGAHYARARALGISDTTVSALTGAGVLPVDIRGSGRGMKIVMTQGRVVFSPPCIPAVRQAVLNALGLDEDDLLSGLPVQEVSTGHSKIMVPLRRTALLDALKPDMTALTECSRVTGCNGFFVFGFNGGDDEALINGRMFAPAIGIDEDPVTGNANGPCGAYLSHYGRLPAQAAFTFCGRQGVAMGKEGMVEVTVHRDEDGPCRVQVGGHAAEAGRMEVALHVEDDGRITARSV</sequence>
<feature type="active site" evidence="3">
    <location>
        <position position="49"/>
    </location>
</feature>
<dbReference type="EMBL" id="CP000112">
    <property type="protein sequence ID" value="ABB39902.1"/>
    <property type="molecule type" value="Genomic_DNA"/>
</dbReference>
<dbReference type="Gene3D" id="3.10.310.10">
    <property type="entry name" value="Diaminopimelate Epimerase, Chain A, domain 1"/>
    <property type="match status" value="2"/>
</dbReference>
<gene>
    <name evidence="4" type="ordered locus">Dde_3108</name>
</gene>
<evidence type="ECO:0000313" key="5">
    <source>
        <dbReference type="Proteomes" id="UP000002710"/>
    </source>
</evidence>
<dbReference type="PANTHER" id="PTHR13774:SF39">
    <property type="entry name" value="BIOSYNTHESIS PROTEIN, PUTATIVE-RELATED"/>
    <property type="match status" value="1"/>
</dbReference>
<evidence type="ECO:0000256" key="2">
    <source>
        <dbReference type="ARBA" id="ARBA00023235"/>
    </source>
</evidence>
<organism evidence="4 5">
    <name type="scientific">Oleidesulfovibrio alaskensis (strain ATCC BAA-1058 / DSM 17464 / G20)</name>
    <name type="common">Desulfovibrio alaskensis</name>
    <dbReference type="NCBI Taxonomy" id="207559"/>
    <lineage>
        <taxon>Bacteria</taxon>
        <taxon>Pseudomonadati</taxon>
        <taxon>Thermodesulfobacteriota</taxon>
        <taxon>Desulfovibrionia</taxon>
        <taxon>Desulfovibrionales</taxon>
        <taxon>Desulfovibrionaceae</taxon>
        <taxon>Oleidesulfovibrio</taxon>
    </lineage>
</organism>
<evidence type="ECO:0000256" key="1">
    <source>
        <dbReference type="ARBA" id="ARBA00008270"/>
    </source>
</evidence>
<keyword evidence="5" id="KW-1185">Reference proteome</keyword>
<comment type="similarity">
    <text evidence="1">Belongs to the PhzF family.</text>
</comment>
<dbReference type="Pfam" id="PF02567">
    <property type="entry name" value="PhzC-PhzF"/>
    <property type="match status" value="1"/>
</dbReference>
<dbReference type="AlphaFoldDB" id="Q30WP4"/>
<dbReference type="eggNOG" id="COG0384">
    <property type="taxonomic scope" value="Bacteria"/>
</dbReference>
<dbReference type="PANTHER" id="PTHR13774">
    <property type="entry name" value="PHENAZINE BIOSYNTHESIS PROTEIN"/>
    <property type="match status" value="1"/>
</dbReference>